<dbReference type="EMBL" id="CP012606">
    <property type="protein sequence ID" value="ANH76740.1"/>
    <property type="molecule type" value="Genomic_DNA"/>
</dbReference>
<dbReference type="KEGG" id="rin:ACS15_4394"/>
<dbReference type="InterPro" id="IPR013107">
    <property type="entry name" value="Acyl-CoA_DH_C"/>
</dbReference>
<evidence type="ECO:0000256" key="1">
    <source>
        <dbReference type="ARBA" id="ARBA00023002"/>
    </source>
</evidence>
<accession>A0AAC9BMF1</accession>
<protein>
    <submittedName>
        <fullName evidence="3">Acyl-CoA dehydrogenase, C-terminal domain protein</fullName>
    </submittedName>
</protein>
<evidence type="ECO:0000313" key="3">
    <source>
        <dbReference type="EMBL" id="ANH76740.1"/>
    </source>
</evidence>
<organism evidence="3 4">
    <name type="scientific">Ralstonia insidiosa</name>
    <dbReference type="NCBI Taxonomy" id="190721"/>
    <lineage>
        <taxon>Bacteria</taxon>
        <taxon>Pseudomonadati</taxon>
        <taxon>Pseudomonadota</taxon>
        <taxon>Betaproteobacteria</taxon>
        <taxon>Burkholderiales</taxon>
        <taxon>Burkholderiaceae</taxon>
        <taxon>Ralstonia</taxon>
    </lineage>
</organism>
<evidence type="ECO:0000259" key="2">
    <source>
        <dbReference type="Pfam" id="PF08028"/>
    </source>
</evidence>
<evidence type="ECO:0000313" key="4">
    <source>
        <dbReference type="Proteomes" id="UP000077927"/>
    </source>
</evidence>
<dbReference type="Pfam" id="PF08028">
    <property type="entry name" value="Acyl-CoA_dh_2"/>
    <property type="match status" value="1"/>
</dbReference>
<dbReference type="Proteomes" id="UP000077927">
    <property type="component" value="Chromosome 2"/>
</dbReference>
<feature type="domain" description="Acyl-CoA dehydrogenase C-terminal" evidence="2">
    <location>
        <begin position="3"/>
        <end position="80"/>
    </location>
</feature>
<proteinExistence type="predicted"/>
<name>A0AAC9BMF1_9RALS</name>
<sequence length="102" mass="11781">MRIILQRNFNELMEAAKSGKQIELERRLHFRYQSSQVAERCARLANGLLRYSGGNGIYNTNPLVRRFLDLHAARGHYANNVDRFGQNFGGVMMGRTNTDFFI</sequence>
<gene>
    <name evidence="3" type="ORF">ACS15_4394</name>
</gene>
<dbReference type="AlphaFoldDB" id="A0AAC9BMF1"/>
<dbReference type="GO" id="GO:0016491">
    <property type="term" value="F:oxidoreductase activity"/>
    <property type="evidence" value="ECO:0007669"/>
    <property type="project" value="UniProtKB-KW"/>
</dbReference>
<keyword evidence="1" id="KW-0560">Oxidoreductase</keyword>
<dbReference type="Gene3D" id="1.20.140.10">
    <property type="entry name" value="Butyryl-CoA Dehydrogenase, subunit A, domain 3"/>
    <property type="match status" value="1"/>
</dbReference>
<reference evidence="3 4" key="1">
    <citation type="submission" date="2015-09" db="EMBL/GenBank/DDBJ databases">
        <authorList>
            <person name="Xu Y."/>
            <person name="Nagy A."/>
            <person name="Liu N.T."/>
            <person name="Nou X."/>
        </authorList>
    </citation>
    <scope>NUCLEOTIDE SEQUENCE [LARGE SCALE GENOMIC DNA]</scope>
    <source>
        <strain evidence="3 4">FC1138</strain>
    </source>
</reference>